<comment type="subunit">
    <text evidence="4">Homotrimer.</text>
</comment>
<sequence>MKTLMPSLFNSKETNLLFFPSLLTHLMCDFSVNVALAGKANQSSTMHELGVAQHAIDGNRDPIYPHLSCTHTDLSTNPWWRVDLQKPYYVTFITITNRKDCCAQRLDGAEIRVGNSLDNNGNNNPLVATISHIPSGVSKTFKVTGAVEGRYVNVFLPGADKYLTLCEVEVYGYHCIFPLPGPPP</sequence>
<dbReference type="Pfam" id="PF22633">
    <property type="entry name" value="F5_F8_type_C_2"/>
    <property type="match status" value="1"/>
</dbReference>
<dbReference type="PANTHER" id="PTHR45713">
    <property type="entry name" value="FTP DOMAIN-CONTAINING PROTEIN"/>
    <property type="match status" value="1"/>
</dbReference>
<name>A0A3B4BFB6_9GOBI</name>
<organism evidence="11 12">
    <name type="scientific">Periophthalmus magnuspinnatus</name>
    <dbReference type="NCBI Taxonomy" id="409849"/>
    <lineage>
        <taxon>Eukaryota</taxon>
        <taxon>Metazoa</taxon>
        <taxon>Chordata</taxon>
        <taxon>Craniata</taxon>
        <taxon>Vertebrata</taxon>
        <taxon>Euteleostomi</taxon>
        <taxon>Actinopterygii</taxon>
        <taxon>Neopterygii</taxon>
        <taxon>Teleostei</taxon>
        <taxon>Neoteleostei</taxon>
        <taxon>Acanthomorphata</taxon>
        <taxon>Gobiaria</taxon>
        <taxon>Gobiiformes</taxon>
        <taxon>Gobioidei</taxon>
        <taxon>Gobiidae</taxon>
        <taxon>Oxudercinae</taxon>
        <taxon>Periophthalmus</taxon>
    </lineage>
</organism>
<proteinExistence type="inferred from homology"/>
<dbReference type="Ensembl" id="ENSPMGT00000029007.1">
    <property type="protein sequence ID" value="ENSPMGP00000027226.1"/>
    <property type="gene ID" value="ENSPMGG00000021982.1"/>
</dbReference>
<accession>A0A3B4BFB6</accession>
<dbReference type="InterPro" id="IPR008979">
    <property type="entry name" value="Galactose-bd-like_sf"/>
</dbReference>
<comment type="function">
    <text evidence="1">Acts as a defensive agent. Recognizes blood group fucosylated oligosaccharides including A, B, H and Lewis B-type antigens. Does not recognize Lewis A antigen and has low affinity for monovalent haptens.</text>
</comment>
<keyword evidence="8" id="KW-0106">Calcium</keyword>
<reference evidence="11" key="1">
    <citation type="submission" date="2025-08" db="UniProtKB">
        <authorList>
            <consortium name="Ensembl"/>
        </authorList>
    </citation>
    <scope>IDENTIFICATION</scope>
</reference>
<dbReference type="SUPFAM" id="SSF49785">
    <property type="entry name" value="Galactose-binding domain-like"/>
    <property type="match status" value="1"/>
</dbReference>
<dbReference type="Proteomes" id="UP000261520">
    <property type="component" value="Unplaced"/>
</dbReference>
<keyword evidence="5" id="KW-0964">Secreted</keyword>
<feature type="domain" description="Fucolectin tachylectin-4 pentraxin-1" evidence="10">
    <location>
        <begin position="31"/>
        <end position="180"/>
    </location>
</feature>
<dbReference type="AlphaFoldDB" id="A0A3B4BFB6"/>
<evidence type="ECO:0000256" key="9">
    <source>
        <dbReference type="ARBA" id="ARBA00023157"/>
    </source>
</evidence>
<dbReference type="GO" id="GO:0042806">
    <property type="term" value="F:fucose binding"/>
    <property type="evidence" value="ECO:0007669"/>
    <property type="project" value="UniProtKB-ARBA"/>
</dbReference>
<evidence type="ECO:0000256" key="3">
    <source>
        <dbReference type="ARBA" id="ARBA00010147"/>
    </source>
</evidence>
<evidence type="ECO:0000256" key="1">
    <source>
        <dbReference type="ARBA" id="ARBA00002219"/>
    </source>
</evidence>
<evidence type="ECO:0000313" key="11">
    <source>
        <dbReference type="Ensembl" id="ENSPMGP00000027226.1"/>
    </source>
</evidence>
<evidence type="ECO:0000259" key="10">
    <source>
        <dbReference type="SMART" id="SM00607"/>
    </source>
</evidence>
<dbReference type="Gene3D" id="2.60.120.260">
    <property type="entry name" value="Galactose-binding domain-like"/>
    <property type="match status" value="1"/>
</dbReference>
<dbReference type="GO" id="GO:0046872">
    <property type="term" value="F:metal ion binding"/>
    <property type="evidence" value="ECO:0007669"/>
    <property type="project" value="UniProtKB-KW"/>
</dbReference>
<evidence type="ECO:0000313" key="12">
    <source>
        <dbReference type="Proteomes" id="UP000261520"/>
    </source>
</evidence>
<dbReference type="GO" id="GO:0010185">
    <property type="term" value="P:regulation of cellular defense response"/>
    <property type="evidence" value="ECO:0007669"/>
    <property type="project" value="UniProtKB-ARBA"/>
</dbReference>
<protein>
    <recommendedName>
        <fullName evidence="10">Fucolectin tachylectin-4 pentraxin-1 domain-containing protein</fullName>
    </recommendedName>
</protein>
<evidence type="ECO:0000256" key="5">
    <source>
        <dbReference type="ARBA" id="ARBA00022525"/>
    </source>
</evidence>
<dbReference type="InterPro" id="IPR006585">
    <property type="entry name" value="FTP1"/>
</dbReference>
<dbReference type="STRING" id="409849.ENSPMGP00000027226"/>
<keyword evidence="12" id="KW-1185">Reference proteome</keyword>
<evidence type="ECO:0000256" key="4">
    <source>
        <dbReference type="ARBA" id="ARBA00011233"/>
    </source>
</evidence>
<dbReference type="PANTHER" id="PTHR45713:SF8">
    <property type="entry name" value="SI:CH211-215K15.4"/>
    <property type="match status" value="1"/>
</dbReference>
<dbReference type="GO" id="GO:0005576">
    <property type="term" value="C:extracellular region"/>
    <property type="evidence" value="ECO:0007669"/>
    <property type="project" value="UniProtKB-SubCell"/>
</dbReference>
<keyword evidence="6" id="KW-0479">Metal-binding</keyword>
<keyword evidence="7" id="KW-0430">Lectin</keyword>
<keyword evidence="9" id="KW-1015">Disulfide bond</keyword>
<evidence type="ECO:0000256" key="8">
    <source>
        <dbReference type="ARBA" id="ARBA00022837"/>
    </source>
</evidence>
<comment type="subcellular location">
    <subcellularLocation>
        <location evidence="2">Secreted</location>
    </subcellularLocation>
</comment>
<dbReference type="GO" id="GO:0001868">
    <property type="term" value="P:regulation of complement activation, lectin pathway"/>
    <property type="evidence" value="ECO:0007669"/>
    <property type="project" value="UniProtKB-ARBA"/>
</dbReference>
<evidence type="ECO:0000256" key="6">
    <source>
        <dbReference type="ARBA" id="ARBA00022723"/>
    </source>
</evidence>
<comment type="similarity">
    <text evidence="3">Belongs to the fucolectin family.</text>
</comment>
<evidence type="ECO:0000256" key="7">
    <source>
        <dbReference type="ARBA" id="ARBA00022734"/>
    </source>
</evidence>
<reference evidence="11" key="2">
    <citation type="submission" date="2025-09" db="UniProtKB">
        <authorList>
            <consortium name="Ensembl"/>
        </authorList>
    </citation>
    <scope>IDENTIFICATION</scope>
</reference>
<dbReference type="SMART" id="SM00607">
    <property type="entry name" value="FTP"/>
    <property type="match status" value="1"/>
</dbReference>
<dbReference type="InterPro" id="IPR051941">
    <property type="entry name" value="BG_Antigen-Binding_Lectin"/>
</dbReference>
<evidence type="ECO:0000256" key="2">
    <source>
        <dbReference type="ARBA" id="ARBA00004613"/>
    </source>
</evidence>